<dbReference type="Pfam" id="PF01266">
    <property type="entry name" value="DAO"/>
    <property type="match status" value="1"/>
</dbReference>
<keyword evidence="5" id="KW-1015">Disulfide bond</keyword>
<evidence type="ECO:0000256" key="1">
    <source>
        <dbReference type="ARBA" id="ARBA00022714"/>
    </source>
</evidence>
<evidence type="ECO:0000256" key="4">
    <source>
        <dbReference type="ARBA" id="ARBA00023014"/>
    </source>
</evidence>
<dbReference type="SUPFAM" id="SSF50022">
    <property type="entry name" value="ISP domain"/>
    <property type="match status" value="1"/>
</dbReference>
<feature type="domain" description="Rieske" evidence="7">
    <location>
        <begin position="428"/>
        <end position="512"/>
    </location>
</feature>
<gene>
    <name evidence="8" type="ORF">GJU39_17965</name>
</gene>
<dbReference type="PANTHER" id="PTHR13847">
    <property type="entry name" value="SARCOSINE DEHYDROGENASE-RELATED"/>
    <property type="match status" value="1"/>
</dbReference>
<dbReference type="PROSITE" id="PS51296">
    <property type="entry name" value="RIESKE"/>
    <property type="match status" value="1"/>
</dbReference>
<proteinExistence type="predicted"/>
<comment type="caution">
    <text evidence="8">The sequence shown here is derived from an EMBL/GenBank/DDBJ whole genome shotgun (WGS) entry which is preliminary data.</text>
</comment>
<keyword evidence="1" id="KW-0001">2Fe-2S</keyword>
<dbReference type="GO" id="GO:0046872">
    <property type="term" value="F:metal ion binding"/>
    <property type="evidence" value="ECO:0007669"/>
    <property type="project" value="UniProtKB-KW"/>
</dbReference>
<feature type="compositionally biased region" description="Basic and acidic residues" evidence="6">
    <location>
        <begin position="1"/>
        <end position="15"/>
    </location>
</feature>
<dbReference type="Gene3D" id="3.50.50.60">
    <property type="entry name" value="FAD/NAD(P)-binding domain"/>
    <property type="match status" value="1"/>
</dbReference>
<dbReference type="Pfam" id="PF00355">
    <property type="entry name" value="Rieske"/>
    <property type="match status" value="1"/>
</dbReference>
<reference evidence="8 9" key="1">
    <citation type="submission" date="2019-11" db="EMBL/GenBank/DDBJ databases">
        <title>Pedobacter petrophilus genome.</title>
        <authorList>
            <person name="Feldbauer M.J."/>
            <person name="Newman J.D."/>
        </authorList>
    </citation>
    <scope>NUCLEOTIDE SEQUENCE [LARGE SCALE GENOMIC DNA]</scope>
    <source>
        <strain evidence="8 9">LMG 29686</strain>
    </source>
</reference>
<evidence type="ECO:0000256" key="2">
    <source>
        <dbReference type="ARBA" id="ARBA00022723"/>
    </source>
</evidence>
<name>A0A7K0G428_9SPHI</name>
<dbReference type="AlphaFoldDB" id="A0A7K0G428"/>
<dbReference type="InterPro" id="IPR017941">
    <property type="entry name" value="Rieske_2Fe-2S"/>
</dbReference>
<keyword evidence="9" id="KW-1185">Reference proteome</keyword>
<evidence type="ECO:0000256" key="3">
    <source>
        <dbReference type="ARBA" id="ARBA00023004"/>
    </source>
</evidence>
<dbReference type="InterPro" id="IPR005805">
    <property type="entry name" value="Rieske_Fe-S_prot_C"/>
</dbReference>
<dbReference type="InterPro" id="IPR036188">
    <property type="entry name" value="FAD/NAD-bd_sf"/>
</dbReference>
<keyword evidence="4" id="KW-0411">Iron-sulfur</keyword>
<dbReference type="PRINTS" id="PR00162">
    <property type="entry name" value="RIESKE"/>
</dbReference>
<protein>
    <submittedName>
        <fullName evidence="8">FAD-dependent oxidoreductase</fullName>
    </submittedName>
</protein>
<accession>A0A7K0G428</accession>
<dbReference type="Gene3D" id="3.30.9.10">
    <property type="entry name" value="D-Amino Acid Oxidase, subunit A, domain 2"/>
    <property type="match status" value="1"/>
</dbReference>
<evidence type="ECO:0000313" key="8">
    <source>
        <dbReference type="EMBL" id="MRX77969.1"/>
    </source>
</evidence>
<evidence type="ECO:0000259" key="7">
    <source>
        <dbReference type="PROSITE" id="PS51296"/>
    </source>
</evidence>
<dbReference type="SUPFAM" id="SSF51905">
    <property type="entry name" value="FAD/NAD(P)-binding domain"/>
    <property type="match status" value="1"/>
</dbReference>
<keyword evidence="2" id="KW-0479">Metal-binding</keyword>
<evidence type="ECO:0000256" key="6">
    <source>
        <dbReference type="SAM" id="MobiDB-lite"/>
    </source>
</evidence>
<dbReference type="InterPro" id="IPR036922">
    <property type="entry name" value="Rieske_2Fe-2S_sf"/>
</dbReference>
<evidence type="ECO:0000313" key="9">
    <source>
        <dbReference type="Proteomes" id="UP000487757"/>
    </source>
</evidence>
<dbReference type="CDD" id="cd03477">
    <property type="entry name" value="Rieske_YhfW_C"/>
    <property type="match status" value="1"/>
</dbReference>
<dbReference type="OrthoDB" id="9767869at2"/>
<sequence>MEKDQLENNNRDGIRESLWQPASLSQTPQNHSTEKGYDVLIIGGGITGITTALMLQRAGKQCILAEAKNLGYGTTGGTSAHLNTFLDSTYPEIDSDFSKEASKMLAEATRSVIEDIKSNIDGLNIDADFEYKDGFLFSQNDKEDEELQQILESSQEAGIAVSESATNGLPIPFKRALKFDQQAQFHPIKYINGLATEFERLGGKIISGAMVENTTFKDGLHQATAKDLIINAKSLVWATHIPPGINLLSLRNAPYRSYVLALTLQDGNYPDCLSYDMKEPYHYFRSHEIDGKHYLLIGGADHKTGHEDPVAAFNELESYARANFKIATIDYKWSSQYYVPVDGLPYIGQLPGGDEHTYVATGFNGNGMIFSNLSARIISDLILGKENELGKLLSPSRLKPVSGFTEFIKENADVAYRFVADRFGAKLIESTSEIELEEGKIVDFEGEKLAIYKDADGVVTALRPVCTHAGCIVNWNNAEKSWDCPCHGGRFSVSGEVITGPPRKELEKVDLS</sequence>
<feature type="compositionally biased region" description="Polar residues" evidence="6">
    <location>
        <begin position="20"/>
        <end position="31"/>
    </location>
</feature>
<dbReference type="InterPro" id="IPR038010">
    <property type="entry name" value="YhfW_C"/>
</dbReference>
<dbReference type="GO" id="GO:0016020">
    <property type="term" value="C:membrane"/>
    <property type="evidence" value="ECO:0007669"/>
    <property type="project" value="InterPro"/>
</dbReference>
<dbReference type="PANTHER" id="PTHR13847:SF281">
    <property type="entry name" value="FAD DEPENDENT OXIDOREDUCTASE DOMAIN-CONTAINING PROTEIN"/>
    <property type="match status" value="1"/>
</dbReference>
<dbReference type="GO" id="GO:0051537">
    <property type="term" value="F:2 iron, 2 sulfur cluster binding"/>
    <property type="evidence" value="ECO:0007669"/>
    <property type="project" value="UniProtKB-KW"/>
</dbReference>
<dbReference type="RefSeq" id="WP_154282381.1">
    <property type="nucleotide sequence ID" value="NZ_JBHUJQ010000001.1"/>
</dbReference>
<dbReference type="GO" id="GO:0005737">
    <property type="term" value="C:cytoplasm"/>
    <property type="evidence" value="ECO:0007669"/>
    <property type="project" value="TreeGrafter"/>
</dbReference>
<dbReference type="InterPro" id="IPR006076">
    <property type="entry name" value="FAD-dep_OxRdtase"/>
</dbReference>
<dbReference type="EMBL" id="WKKH01000036">
    <property type="protein sequence ID" value="MRX77969.1"/>
    <property type="molecule type" value="Genomic_DNA"/>
</dbReference>
<dbReference type="Proteomes" id="UP000487757">
    <property type="component" value="Unassembled WGS sequence"/>
</dbReference>
<evidence type="ECO:0000256" key="5">
    <source>
        <dbReference type="ARBA" id="ARBA00023157"/>
    </source>
</evidence>
<feature type="region of interest" description="Disordered" evidence="6">
    <location>
        <begin position="1"/>
        <end position="31"/>
    </location>
</feature>
<organism evidence="8 9">
    <name type="scientific">Pedobacter petrophilus</name>
    <dbReference type="NCBI Taxonomy" id="1908241"/>
    <lineage>
        <taxon>Bacteria</taxon>
        <taxon>Pseudomonadati</taxon>
        <taxon>Bacteroidota</taxon>
        <taxon>Sphingobacteriia</taxon>
        <taxon>Sphingobacteriales</taxon>
        <taxon>Sphingobacteriaceae</taxon>
        <taxon>Pedobacter</taxon>
    </lineage>
</organism>
<dbReference type="Gene3D" id="2.102.10.10">
    <property type="entry name" value="Rieske [2Fe-2S] iron-sulphur domain"/>
    <property type="match status" value="1"/>
</dbReference>
<keyword evidence="3" id="KW-0408">Iron</keyword>